<dbReference type="AlphaFoldDB" id="A0A451BIK7"/>
<reference evidence="2" key="1">
    <citation type="submission" date="2019-02" db="EMBL/GenBank/DDBJ databases">
        <authorList>
            <person name="Gruber-Vodicka R. H."/>
            <person name="Seah K. B. B."/>
        </authorList>
    </citation>
    <scope>NUCLEOTIDE SEQUENCE</scope>
    <source>
        <strain evidence="2">BECK_S127</strain>
    </source>
</reference>
<name>A0A451BIK7_9GAMM</name>
<dbReference type="InterPro" id="IPR027417">
    <property type="entry name" value="P-loop_NTPase"/>
</dbReference>
<dbReference type="InterPro" id="IPR016187">
    <property type="entry name" value="CTDL_fold"/>
</dbReference>
<proteinExistence type="predicted"/>
<dbReference type="SUPFAM" id="SSF52540">
    <property type="entry name" value="P-loop containing nucleoside triphosphate hydrolases"/>
    <property type="match status" value="1"/>
</dbReference>
<organism evidence="2">
    <name type="scientific">Candidatus Kentrum sp. SD</name>
    <dbReference type="NCBI Taxonomy" id="2126332"/>
    <lineage>
        <taxon>Bacteria</taxon>
        <taxon>Pseudomonadati</taxon>
        <taxon>Pseudomonadota</taxon>
        <taxon>Gammaproteobacteria</taxon>
        <taxon>Candidatus Kentrum</taxon>
    </lineage>
</organism>
<dbReference type="EMBL" id="CAADHB010000007">
    <property type="protein sequence ID" value="VFK78099.1"/>
    <property type="molecule type" value="Genomic_DNA"/>
</dbReference>
<dbReference type="InterPro" id="IPR005532">
    <property type="entry name" value="SUMF_dom"/>
</dbReference>
<protein>
    <submittedName>
        <fullName evidence="2">Formylglycine-generating enzyme, required for sulfatase activity, contains SUMF1/FGE domain</fullName>
    </submittedName>
</protein>
<accession>A0A451BIK7</accession>
<feature type="domain" description="Sulfatase-modifying factor enzyme-like" evidence="1">
    <location>
        <begin position="469"/>
        <end position="703"/>
    </location>
</feature>
<dbReference type="SUPFAM" id="SSF56436">
    <property type="entry name" value="C-type lectin-like"/>
    <property type="match status" value="1"/>
</dbReference>
<dbReference type="InterPro" id="IPR042095">
    <property type="entry name" value="SUMF_sf"/>
</dbReference>
<dbReference type="InterPro" id="IPR051043">
    <property type="entry name" value="Sulfatase_Mod_Factor_Kinase"/>
</dbReference>
<gene>
    <name evidence="2" type="ORF">BECKSD772D_GA0070982_10076</name>
</gene>
<dbReference type="Gene3D" id="3.90.1580.10">
    <property type="entry name" value="paralog of FGE (formylglycine-generating enzyme)"/>
    <property type="match status" value="1"/>
</dbReference>
<sequence length="705" mass="79867">MSELTFISTKWLKPLLKKIVPLEKRFARQRNDDEAPELGAIFDSFGLPSDLVGYYVEPFCQDRDPDDYLEDRRFLFHIRAPAFSAINTFLKGDAVNPINDSRRMFVLSEPGMGKTSLLMMIKLAHLAGFWPREYDCSLLKLGKDTLDMAWRHPNKANTILLLDALDEDPLAWGNIKARLREILEATGDYYRVIISCRTRSLLASGAYSASPSGKIRIDNHACLVMFLTLFDHEQVIDYLNKRFPSHPCDALLHCNDSLRQQAEHFVDKMDPSHFPPLLLTHIHDIMALEPRESDIFSLYRAFFEAWLAREENRLRKFRGKLRGGSPNRQDLRTLFTTIAAFLQQRGEYSLSRAAIYKLEKNLPASQAANLACLAYLDTGGQSLLRRNAAGDFRFAHHTIQEFLVAHGTLTGETDIIRDAIRITDQLSIFLKVANVMDLPLPKKLNPAQSFMPIPGLHFYDQLADGNRGPAMQPIPSGKFLMGSPAGEGDKNEHPRHHVRIAAPFAMGTWPVTFEEYDHFCAVTGRKKPQDQGWDRKRHPVINVSWQDALDYCAWLSGETGCHYRLPSEAEWEYAARAGTRTRYWWGNEFDDGSGILHANCDNSGTESDTKRTSPVGNFPPNPFGLYDTAGNVREWTADCWHDNYQSAPSDGSIWTEEALGDCGQRVVRGGSWNNGPQELRSASRGRYPASDAAYTLLGFRLVREF</sequence>
<dbReference type="PANTHER" id="PTHR23150">
    <property type="entry name" value="SULFATASE MODIFYING FACTOR 1, 2"/>
    <property type="match status" value="1"/>
</dbReference>
<dbReference type="Pfam" id="PF03781">
    <property type="entry name" value="FGE-sulfatase"/>
    <property type="match status" value="1"/>
</dbReference>
<dbReference type="PANTHER" id="PTHR23150:SF35">
    <property type="entry name" value="BLL6746 PROTEIN"/>
    <property type="match status" value="1"/>
</dbReference>
<evidence type="ECO:0000313" key="2">
    <source>
        <dbReference type="EMBL" id="VFK78099.1"/>
    </source>
</evidence>
<dbReference type="GO" id="GO:0120147">
    <property type="term" value="F:formylglycine-generating oxidase activity"/>
    <property type="evidence" value="ECO:0007669"/>
    <property type="project" value="TreeGrafter"/>
</dbReference>
<evidence type="ECO:0000259" key="1">
    <source>
        <dbReference type="Pfam" id="PF03781"/>
    </source>
</evidence>